<feature type="signal peptide" evidence="5">
    <location>
        <begin position="1"/>
        <end position="23"/>
    </location>
</feature>
<evidence type="ECO:0000256" key="1">
    <source>
        <dbReference type="ARBA" id="ARBA00009283"/>
    </source>
</evidence>
<evidence type="ECO:0008006" key="8">
    <source>
        <dbReference type="Google" id="ProtNLM"/>
    </source>
</evidence>
<feature type="non-terminal residue" evidence="6">
    <location>
        <position position="1"/>
    </location>
</feature>
<reference evidence="6 7" key="1">
    <citation type="journal article" date="2019" name="Sci. Rep.">
        <title>A high-quality genome of Eragrostis curvula grass provides insights into Poaceae evolution and supports new strategies to enhance forage quality.</title>
        <authorList>
            <person name="Carballo J."/>
            <person name="Santos B.A.C.M."/>
            <person name="Zappacosta D."/>
            <person name="Garbus I."/>
            <person name="Selva J.P."/>
            <person name="Gallo C.A."/>
            <person name="Diaz A."/>
            <person name="Albertini E."/>
            <person name="Caccamo M."/>
            <person name="Echenique V."/>
        </authorList>
    </citation>
    <scope>NUCLEOTIDE SEQUENCE [LARGE SCALE GENOMIC DNA]</scope>
    <source>
        <strain evidence="7">cv. Victoria</strain>
        <tissue evidence="6">Leaf</tissue>
    </source>
</reference>
<organism evidence="6 7">
    <name type="scientific">Eragrostis curvula</name>
    <name type="common">weeping love grass</name>
    <dbReference type="NCBI Taxonomy" id="38414"/>
    <lineage>
        <taxon>Eukaryota</taxon>
        <taxon>Viridiplantae</taxon>
        <taxon>Streptophyta</taxon>
        <taxon>Embryophyta</taxon>
        <taxon>Tracheophyta</taxon>
        <taxon>Spermatophyta</taxon>
        <taxon>Magnoliopsida</taxon>
        <taxon>Liliopsida</taxon>
        <taxon>Poales</taxon>
        <taxon>Poaceae</taxon>
        <taxon>PACMAD clade</taxon>
        <taxon>Chloridoideae</taxon>
        <taxon>Eragrostideae</taxon>
        <taxon>Eragrostidinae</taxon>
        <taxon>Eragrostis</taxon>
    </lineage>
</organism>
<dbReference type="Gramene" id="TVU26225">
    <property type="protein sequence ID" value="TVU26225"/>
    <property type="gene ID" value="EJB05_28762"/>
</dbReference>
<comment type="similarity">
    <text evidence="1">Belongs to the GDA1/CD39 NTPase family.</text>
</comment>
<dbReference type="EMBL" id="RWGY01000013">
    <property type="protein sequence ID" value="TVU26225.1"/>
    <property type="molecule type" value="Genomic_DNA"/>
</dbReference>
<protein>
    <recommendedName>
        <fullName evidence="8">Apyrase</fullName>
    </recommendedName>
</protein>
<dbReference type="OrthoDB" id="6372431at2759"/>
<dbReference type="GO" id="GO:0017110">
    <property type="term" value="F:nucleoside diphosphate phosphatase activity"/>
    <property type="evidence" value="ECO:0007669"/>
    <property type="project" value="TreeGrafter"/>
</dbReference>
<dbReference type="Proteomes" id="UP000324897">
    <property type="component" value="Chromosome 2"/>
</dbReference>
<evidence type="ECO:0000256" key="5">
    <source>
        <dbReference type="SAM" id="SignalP"/>
    </source>
</evidence>
<dbReference type="Gene3D" id="3.30.420.150">
    <property type="entry name" value="Exopolyphosphatase. Domain 2"/>
    <property type="match status" value="1"/>
</dbReference>
<sequence length="467" mass="50684">MAHVVGRMAVLVALLLTMAPCLSTVFGDSVLGRKASIADEETTYSLAAGKKSTGWYAVIFDGGSTGSRVHVFKFNKQMDLVKIGDQVEFLEKVKPGLSAYAGKPQEAAKSISPLLEKAKTVVPKWLQKRTPLKLGATAGLRLIGNEKSEEILEAVRDLVHTKSRFQYNPKWITVLEGSKEGSYLWISLNYLLGKLGGDYSKTVGVVDLGGGSVQMAYAISDAAAANAPAVRDGTDPYVTKEYLRGKQYNLYVHSYLRYGLFAARAEILKVEKGPFSDCILRGFSGPVWISKGTYTYNGQNYSATASPYGAVYDRCRDDATAALNLGVRCEAKNCTFNGVWNGGGGAGQASIYIASYFYDRASQVGIVEADAPNGKSTPAAFRDAALKICPLSVEEAKAAYPNAWGLEFLCMDLVYQYTLLVDGFGLEPTREITIVSKVKYGEFYVDAAWPLGHAIETLSSQKLNQLE</sequence>
<dbReference type="GO" id="GO:0005524">
    <property type="term" value="F:ATP binding"/>
    <property type="evidence" value="ECO:0007669"/>
    <property type="project" value="UniProtKB-KW"/>
</dbReference>
<dbReference type="Gene3D" id="3.30.420.40">
    <property type="match status" value="1"/>
</dbReference>
<accession>A0A5J9URS8</accession>
<keyword evidence="7" id="KW-1185">Reference proteome</keyword>
<proteinExistence type="inferred from homology"/>
<evidence type="ECO:0000256" key="4">
    <source>
        <dbReference type="PIRSR" id="PIRSR600407-2"/>
    </source>
</evidence>
<evidence type="ECO:0000256" key="2">
    <source>
        <dbReference type="ARBA" id="ARBA00022801"/>
    </source>
</evidence>
<feature type="active site" description="Proton acceptor" evidence="3">
    <location>
        <position position="180"/>
    </location>
</feature>
<keyword evidence="4" id="KW-0547">Nucleotide-binding</keyword>
<dbReference type="GO" id="GO:0016020">
    <property type="term" value="C:membrane"/>
    <property type="evidence" value="ECO:0007669"/>
    <property type="project" value="TreeGrafter"/>
</dbReference>
<dbReference type="PANTHER" id="PTHR11782:SF123">
    <property type="entry name" value="GDA1_CD39 FAMILY PROTEIN, EXPRESSED"/>
    <property type="match status" value="1"/>
</dbReference>
<evidence type="ECO:0000256" key="3">
    <source>
        <dbReference type="PIRSR" id="PIRSR600407-1"/>
    </source>
</evidence>
<dbReference type="Pfam" id="PF01150">
    <property type="entry name" value="GDA1_CD39"/>
    <property type="match status" value="1"/>
</dbReference>
<dbReference type="InterPro" id="IPR000407">
    <property type="entry name" value="GDA1_CD39_NTPase"/>
</dbReference>
<feature type="binding site" evidence="4">
    <location>
        <begin position="210"/>
        <end position="214"/>
    </location>
    <ligand>
        <name>ATP</name>
        <dbReference type="ChEBI" id="CHEBI:30616"/>
    </ligand>
</feature>
<evidence type="ECO:0000313" key="6">
    <source>
        <dbReference type="EMBL" id="TVU26225.1"/>
    </source>
</evidence>
<dbReference type="AlphaFoldDB" id="A0A5J9URS8"/>
<keyword evidence="5" id="KW-0732">Signal</keyword>
<keyword evidence="4" id="KW-0067">ATP-binding</keyword>
<feature type="chain" id="PRO_5023940913" description="Apyrase" evidence="5">
    <location>
        <begin position="24"/>
        <end position="467"/>
    </location>
</feature>
<dbReference type="GO" id="GO:0009134">
    <property type="term" value="P:nucleoside diphosphate catabolic process"/>
    <property type="evidence" value="ECO:0007669"/>
    <property type="project" value="TreeGrafter"/>
</dbReference>
<gene>
    <name evidence="6" type="ORF">EJB05_28762</name>
</gene>
<keyword evidence="2" id="KW-0378">Hydrolase</keyword>
<dbReference type="PANTHER" id="PTHR11782">
    <property type="entry name" value="ADENOSINE/GUANOSINE DIPHOSPHATASE"/>
    <property type="match status" value="1"/>
</dbReference>
<comment type="caution">
    <text evidence="6">The sequence shown here is derived from an EMBL/GenBank/DDBJ whole genome shotgun (WGS) entry which is preliminary data.</text>
</comment>
<name>A0A5J9URS8_9POAL</name>
<evidence type="ECO:0000313" key="7">
    <source>
        <dbReference type="Proteomes" id="UP000324897"/>
    </source>
</evidence>